<dbReference type="InterPro" id="IPR036322">
    <property type="entry name" value="WD40_repeat_dom_sf"/>
</dbReference>
<evidence type="ECO:0000313" key="3">
    <source>
        <dbReference type="Proteomes" id="UP001239994"/>
    </source>
</evidence>
<dbReference type="InterPro" id="IPR042411">
    <property type="entry name" value="WDR27"/>
</dbReference>
<feature type="non-terminal residue" evidence="2">
    <location>
        <position position="1"/>
    </location>
</feature>
<comment type="caution">
    <text evidence="2">The sequence shown here is derived from an EMBL/GenBank/DDBJ whole genome shotgun (WGS) entry which is preliminary data.</text>
</comment>
<proteinExistence type="predicted"/>
<dbReference type="EMBL" id="JAROKS010000019">
    <property type="protein sequence ID" value="KAK1792612.1"/>
    <property type="molecule type" value="Genomic_DNA"/>
</dbReference>
<dbReference type="Proteomes" id="UP001239994">
    <property type="component" value="Unassembled WGS sequence"/>
</dbReference>
<name>A0AAD8Z460_9TELE</name>
<dbReference type="SUPFAM" id="SSF50978">
    <property type="entry name" value="WD40 repeat-like"/>
    <property type="match status" value="1"/>
</dbReference>
<dbReference type="PANTHER" id="PTHR44525">
    <property type="entry name" value="WD REPEAT-CONTAINING PROTEIN 27"/>
    <property type="match status" value="1"/>
</dbReference>
<evidence type="ECO:0008006" key="4">
    <source>
        <dbReference type="Google" id="ProtNLM"/>
    </source>
</evidence>
<dbReference type="AlphaFoldDB" id="A0AAD8Z460"/>
<protein>
    <recommendedName>
        <fullName evidence="4">WD repeat domain 27</fullName>
    </recommendedName>
</protein>
<evidence type="ECO:0000256" key="1">
    <source>
        <dbReference type="PROSITE-ProRule" id="PRU00221"/>
    </source>
</evidence>
<dbReference type="SMART" id="SM00320">
    <property type="entry name" value="WD40"/>
    <property type="match status" value="2"/>
</dbReference>
<reference evidence="2" key="1">
    <citation type="submission" date="2023-03" db="EMBL/GenBank/DDBJ databases">
        <title>Electrophorus voltai genome.</title>
        <authorList>
            <person name="Bian C."/>
        </authorList>
    </citation>
    <scope>NUCLEOTIDE SEQUENCE</scope>
    <source>
        <strain evidence="2">CB-2022</strain>
        <tissue evidence="2">Muscle</tissue>
    </source>
</reference>
<dbReference type="Gene3D" id="2.130.10.10">
    <property type="entry name" value="YVTN repeat-like/Quinoprotein amine dehydrogenase"/>
    <property type="match status" value="1"/>
</dbReference>
<evidence type="ECO:0000313" key="2">
    <source>
        <dbReference type="EMBL" id="KAK1792612.1"/>
    </source>
</evidence>
<gene>
    <name evidence="2" type="ORF">P4O66_012547</name>
</gene>
<keyword evidence="1" id="KW-0853">WD repeat</keyword>
<feature type="repeat" description="WD" evidence="1">
    <location>
        <begin position="5"/>
        <end position="40"/>
    </location>
</feature>
<accession>A0AAD8Z460</accession>
<dbReference type="PANTHER" id="PTHR44525:SF1">
    <property type="entry name" value="WD REPEAT-CONTAINING PROTEIN 27"/>
    <property type="match status" value="1"/>
</dbReference>
<feature type="non-terminal residue" evidence="2">
    <location>
        <position position="181"/>
    </location>
</feature>
<organism evidence="2 3">
    <name type="scientific">Electrophorus voltai</name>
    <dbReference type="NCBI Taxonomy" id="2609070"/>
    <lineage>
        <taxon>Eukaryota</taxon>
        <taxon>Metazoa</taxon>
        <taxon>Chordata</taxon>
        <taxon>Craniata</taxon>
        <taxon>Vertebrata</taxon>
        <taxon>Euteleostomi</taxon>
        <taxon>Actinopterygii</taxon>
        <taxon>Neopterygii</taxon>
        <taxon>Teleostei</taxon>
        <taxon>Ostariophysi</taxon>
        <taxon>Gymnotiformes</taxon>
        <taxon>Gymnotoidei</taxon>
        <taxon>Gymnotidae</taxon>
        <taxon>Electrophorus</taxon>
    </lineage>
</organism>
<dbReference type="InterPro" id="IPR015943">
    <property type="entry name" value="WD40/YVTN_repeat-like_dom_sf"/>
</dbReference>
<dbReference type="InterPro" id="IPR001680">
    <property type="entry name" value="WD40_rpt"/>
</dbReference>
<keyword evidence="3" id="KW-1185">Reference proteome</keyword>
<dbReference type="PROSITE" id="PS50082">
    <property type="entry name" value="WD_REPEATS_2"/>
    <property type="match status" value="1"/>
</dbReference>
<sequence length="181" mass="19904">RPLHLTGHHSSVSALVFGEKRTPLLLCSASEDYVIVWDVECCYRQVREGIIATGVVVGTMLGKAVHLSLCTLNKRVAVCSGSRVIVVNAKRQEVLAVLNGHLGPVTASGFCPWEPSQLISVSEDRTFKVIRVLKTRQLSFVVFIILSSFDAKEYCHTGCPLLSLFFMDKHRQFVTGSADGQ</sequence>